<dbReference type="AlphaFoldDB" id="A0A8X6NW71"/>
<reference evidence="1" key="1">
    <citation type="submission" date="2020-08" db="EMBL/GenBank/DDBJ databases">
        <title>Multicomponent nature underlies the extraordinary mechanical properties of spider dragline silk.</title>
        <authorList>
            <person name="Kono N."/>
            <person name="Nakamura H."/>
            <person name="Mori M."/>
            <person name="Yoshida Y."/>
            <person name="Ohtoshi R."/>
            <person name="Malay A.D."/>
            <person name="Moran D.A.P."/>
            <person name="Tomita M."/>
            <person name="Numata K."/>
            <person name="Arakawa K."/>
        </authorList>
    </citation>
    <scope>NUCLEOTIDE SEQUENCE</scope>
</reference>
<proteinExistence type="predicted"/>
<organism evidence="1 2">
    <name type="scientific">Nephila pilipes</name>
    <name type="common">Giant wood spider</name>
    <name type="synonym">Nephila maculata</name>
    <dbReference type="NCBI Taxonomy" id="299642"/>
    <lineage>
        <taxon>Eukaryota</taxon>
        <taxon>Metazoa</taxon>
        <taxon>Ecdysozoa</taxon>
        <taxon>Arthropoda</taxon>
        <taxon>Chelicerata</taxon>
        <taxon>Arachnida</taxon>
        <taxon>Araneae</taxon>
        <taxon>Araneomorphae</taxon>
        <taxon>Entelegynae</taxon>
        <taxon>Araneoidea</taxon>
        <taxon>Nephilidae</taxon>
        <taxon>Nephila</taxon>
    </lineage>
</organism>
<name>A0A8X6NW71_NEPPI</name>
<accession>A0A8X6NW71</accession>
<sequence>MDPKLVGISNGQHMQNIYLQHDGIYSCILDVTIVKPKLTQILKSEKKLDLNSGLVCGDEAFKSRMTESAGWSLKQGFVGLIKIVGIEIVDSEYDSLSSSSE</sequence>
<comment type="caution">
    <text evidence="1">The sequence shown here is derived from an EMBL/GenBank/DDBJ whole genome shotgun (WGS) entry which is preliminary data.</text>
</comment>
<evidence type="ECO:0000313" key="1">
    <source>
        <dbReference type="EMBL" id="GFT34158.1"/>
    </source>
</evidence>
<dbReference type="Proteomes" id="UP000887013">
    <property type="component" value="Unassembled WGS sequence"/>
</dbReference>
<evidence type="ECO:0000313" key="2">
    <source>
        <dbReference type="Proteomes" id="UP000887013"/>
    </source>
</evidence>
<protein>
    <submittedName>
        <fullName evidence="1">Uncharacterized protein</fullName>
    </submittedName>
</protein>
<dbReference type="EMBL" id="BMAW01062029">
    <property type="protein sequence ID" value="GFT34158.1"/>
    <property type="molecule type" value="Genomic_DNA"/>
</dbReference>
<gene>
    <name evidence="1" type="ORF">NPIL_549101</name>
</gene>
<keyword evidence="2" id="KW-1185">Reference proteome</keyword>